<comment type="cofactor">
    <cofactor evidence="15">
        <name>Mg(2+)</name>
        <dbReference type="ChEBI" id="CHEBI:18420"/>
    </cofactor>
    <text evidence="15">Binds 2 magnesium ions per tetramer.</text>
</comment>
<dbReference type="InterPro" id="IPR005146">
    <property type="entry name" value="B3/B4_tRNA-bd"/>
</dbReference>
<dbReference type="Pfam" id="PF03483">
    <property type="entry name" value="B3_4"/>
    <property type="match status" value="1"/>
</dbReference>
<dbReference type="InterPro" id="IPR033714">
    <property type="entry name" value="tRNA_bind_bactPheRS"/>
</dbReference>
<dbReference type="SUPFAM" id="SSF54991">
    <property type="entry name" value="Anticodon-binding domain of PheRS"/>
    <property type="match status" value="1"/>
</dbReference>
<dbReference type="EMBL" id="PEZY01000012">
    <property type="protein sequence ID" value="PIS05978.1"/>
    <property type="molecule type" value="Genomic_DNA"/>
</dbReference>
<dbReference type="EC" id="6.1.1.20" evidence="15"/>
<evidence type="ECO:0000256" key="9">
    <source>
        <dbReference type="ARBA" id="ARBA00022840"/>
    </source>
</evidence>
<reference evidence="21" key="1">
    <citation type="submission" date="2017-09" db="EMBL/GenBank/DDBJ databases">
        <title>Depth-based differentiation of microbial function through sediment-hosted aquifers and enrichment of novel symbionts in the deep terrestrial subsurface.</title>
        <authorList>
            <person name="Probst A.J."/>
            <person name="Ladd B."/>
            <person name="Jarett J.K."/>
            <person name="Geller-Mcgrath D.E."/>
            <person name="Sieber C.M.K."/>
            <person name="Emerson J.B."/>
            <person name="Anantharaman K."/>
            <person name="Thomas B.C."/>
            <person name="Malmstrom R."/>
            <person name="Stieglmeier M."/>
            <person name="Klingl A."/>
            <person name="Woyke T."/>
            <person name="Ryan C.M."/>
            <person name="Banfield J.F."/>
        </authorList>
    </citation>
    <scope>NUCLEOTIDE SEQUENCE [LARGE SCALE GENOMIC DNA]</scope>
</reference>
<feature type="binding site" evidence="15">
    <location>
        <position position="484"/>
    </location>
    <ligand>
        <name>Mg(2+)</name>
        <dbReference type="ChEBI" id="CHEBI:18420"/>
        <note>shared with alpha subunit</note>
    </ligand>
</feature>
<dbReference type="NCBIfam" id="TIGR00472">
    <property type="entry name" value="pheT_bact"/>
    <property type="match status" value="1"/>
</dbReference>
<evidence type="ECO:0000256" key="6">
    <source>
        <dbReference type="ARBA" id="ARBA00022598"/>
    </source>
</evidence>
<evidence type="ECO:0000256" key="10">
    <source>
        <dbReference type="ARBA" id="ARBA00022842"/>
    </source>
</evidence>
<keyword evidence="10 15" id="KW-0460">Magnesium</keyword>
<keyword evidence="13 15" id="KW-0030">Aminoacyl-tRNA synthetase</keyword>
<dbReference type="Proteomes" id="UP000229056">
    <property type="component" value="Unassembled WGS sequence"/>
</dbReference>
<dbReference type="InterPro" id="IPR045060">
    <property type="entry name" value="Phe-tRNA-ligase_IIc_bsu"/>
</dbReference>
<dbReference type="InterPro" id="IPR036690">
    <property type="entry name" value="Fdx_antiC-bd_sf"/>
</dbReference>
<dbReference type="InterPro" id="IPR041616">
    <property type="entry name" value="PheRS_beta_core"/>
</dbReference>
<evidence type="ECO:0000256" key="1">
    <source>
        <dbReference type="ARBA" id="ARBA00004496"/>
    </source>
</evidence>
<comment type="caution">
    <text evidence="20">The sequence shown here is derived from an EMBL/GenBank/DDBJ whole genome shotgun (WGS) entry which is preliminary data.</text>
</comment>
<proteinExistence type="inferred from homology"/>
<comment type="catalytic activity">
    <reaction evidence="14 15">
        <text>tRNA(Phe) + L-phenylalanine + ATP = L-phenylalanyl-tRNA(Phe) + AMP + diphosphate + H(+)</text>
        <dbReference type="Rhea" id="RHEA:19413"/>
        <dbReference type="Rhea" id="RHEA-COMP:9668"/>
        <dbReference type="Rhea" id="RHEA-COMP:9699"/>
        <dbReference type="ChEBI" id="CHEBI:15378"/>
        <dbReference type="ChEBI" id="CHEBI:30616"/>
        <dbReference type="ChEBI" id="CHEBI:33019"/>
        <dbReference type="ChEBI" id="CHEBI:58095"/>
        <dbReference type="ChEBI" id="CHEBI:78442"/>
        <dbReference type="ChEBI" id="CHEBI:78531"/>
        <dbReference type="ChEBI" id="CHEBI:456215"/>
        <dbReference type="EC" id="6.1.1.20"/>
    </reaction>
</comment>
<dbReference type="GO" id="GO:0006432">
    <property type="term" value="P:phenylalanyl-tRNA aminoacylation"/>
    <property type="evidence" value="ECO:0007669"/>
    <property type="project" value="UniProtKB-UniRule"/>
</dbReference>
<evidence type="ECO:0000256" key="8">
    <source>
        <dbReference type="ARBA" id="ARBA00022741"/>
    </source>
</evidence>
<dbReference type="InterPro" id="IPR005121">
    <property type="entry name" value="Fdx_antiC-bd"/>
</dbReference>
<comment type="subunit">
    <text evidence="3 15">Tetramer of two alpha and two beta subunits.</text>
</comment>
<evidence type="ECO:0000259" key="17">
    <source>
        <dbReference type="PROSITE" id="PS50886"/>
    </source>
</evidence>
<dbReference type="PROSITE" id="PS50886">
    <property type="entry name" value="TRBD"/>
    <property type="match status" value="1"/>
</dbReference>
<comment type="subcellular location">
    <subcellularLocation>
        <location evidence="1 15">Cytoplasm</location>
    </subcellularLocation>
</comment>
<evidence type="ECO:0000259" key="19">
    <source>
        <dbReference type="PROSITE" id="PS51483"/>
    </source>
</evidence>
<dbReference type="Pfam" id="PF03484">
    <property type="entry name" value="B5"/>
    <property type="match status" value="1"/>
</dbReference>
<accession>A0A2H0W3N7</accession>
<dbReference type="Gene3D" id="3.30.930.10">
    <property type="entry name" value="Bira Bifunctional Protein, Domain 2"/>
    <property type="match status" value="1"/>
</dbReference>
<dbReference type="PANTHER" id="PTHR10947">
    <property type="entry name" value="PHENYLALANYL-TRNA SYNTHETASE BETA CHAIN AND LEUCINE-RICH REPEAT-CONTAINING PROTEIN 47"/>
    <property type="match status" value="1"/>
</dbReference>
<keyword evidence="7 15" id="KW-0479">Metal-binding</keyword>
<dbReference type="InterPro" id="IPR005147">
    <property type="entry name" value="tRNA_synthase_B5-dom"/>
</dbReference>
<dbReference type="FunFam" id="3.50.40.10:FF:000001">
    <property type="entry name" value="Phenylalanine--tRNA ligase beta subunit"/>
    <property type="match status" value="1"/>
</dbReference>
<dbReference type="SUPFAM" id="SSF56037">
    <property type="entry name" value="PheT/TilS domain"/>
    <property type="match status" value="1"/>
</dbReference>
<evidence type="ECO:0000256" key="4">
    <source>
        <dbReference type="ARBA" id="ARBA00022490"/>
    </source>
</evidence>
<dbReference type="GO" id="GO:0005524">
    <property type="term" value="F:ATP binding"/>
    <property type="evidence" value="ECO:0007669"/>
    <property type="project" value="UniProtKB-UniRule"/>
</dbReference>
<keyword evidence="9 15" id="KW-0067">ATP-binding</keyword>
<dbReference type="InterPro" id="IPR045864">
    <property type="entry name" value="aa-tRNA-synth_II/BPL/LPL"/>
</dbReference>
<dbReference type="GO" id="GO:0000287">
    <property type="term" value="F:magnesium ion binding"/>
    <property type="evidence" value="ECO:0007669"/>
    <property type="project" value="UniProtKB-UniRule"/>
</dbReference>
<dbReference type="AlphaFoldDB" id="A0A2H0W3N7"/>
<dbReference type="Gene3D" id="3.30.70.380">
    <property type="entry name" value="Ferrodoxin-fold anticodon-binding domain"/>
    <property type="match status" value="1"/>
</dbReference>
<dbReference type="SMART" id="SM00896">
    <property type="entry name" value="FDX-ACB"/>
    <property type="match status" value="1"/>
</dbReference>
<dbReference type="SMART" id="SM00873">
    <property type="entry name" value="B3_4"/>
    <property type="match status" value="1"/>
</dbReference>
<evidence type="ECO:0000256" key="12">
    <source>
        <dbReference type="ARBA" id="ARBA00022917"/>
    </source>
</evidence>
<evidence type="ECO:0000313" key="21">
    <source>
        <dbReference type="Proteomes" id="UP000229056"/>
    </source>
</evidence>
<feature type="binding site" evidence="15">
    <location>
        <position position="483"/>
    </location>
    <ligand>
        <name>Mg(2+)</name>
        <dbReference type="ChEBI" id="CHEBI:18420"/>
        <note>shared with alpha subunit</note>
    </ligand>
</feature>
<feature type="binding site" evidence="15">
    <location>
        <position position="480"/>
    </location>
    <ligand>
        <name>Mg(2+)</name>
        <dbReference type="ChEBI" id="CHEBI:18420"/>
        <note>shared with alpha subunit</note>
    </ligand>
</feature>
<dbReference type="CDD" id="cd00769">
    <property type="entry name" value="PheRS_beta_core"/>
    <property type="match status" value="1"/>
</dbReference>
<feature type="binding site" evidence="15">
    <location>
        <position position="474"/>
    </location>
    <ligand>
        <name>Mg(2+)</name>
        <dbReference type="ChEBI" id="CHEBI:18420"/>
        <note>shared with alpha subunit</note>
    </ligand>
</feature>
<dbReference type="HAMAP" id="MF_00283">
    <property type="entry name" value="Phe_tRNA_synth_beta1"/>
    <property type="match status" value="1"/>
</dbReference>
<feature type="domain" description="FDX-ACB" evidence="18">
    <location>
        <begin position="714"/>
        <end position="806"/>
    </location>
</feature>
<evidence type="ECO:0000256" key="15">
    <source>
        <dbReference type="HAMAP-Rule" id="MF_00283"/>
    </source>
</evidence>
<dbReference type="SUPFAM" id="SSF46955">
    <property type="entry name" value="Putative DNA-binding domain"/>
    <property type="match status" value="1"/>
</dbReference>
<protein>
    <recommendedName>
        <fullName evidence="15">Phenylalanine--tRNA ligase beta subunit</fullName>
        <ecNumber evidence="15">6.1.1.20</ecNumber>
    </recommendedName>
    <alternativeName>
        <fullName evidence="15">Phenylalanyl-tRNA synthetase beta subunit</fullName>
        <shortName evidence="15">PheRS</shortName>
    </alternativeName>
</protein>
<evidence type="ECO:0000256" key="2">
    <source>
        <dbReference type="ARBA" id="ARBA00008653"/>
    </source>
</evidence>
<dbReference type="Pfam" id="PF03147">
    <property type="entry name" value="FDX-ACB"/>
    <property type="match status" value="1"/>
</dbReference>
<dbReference type="GO" id="GO:0009328">
    <property type="term" value="C:phenylalanine-tRNA ligase complex"/>
    <property type="evidence" value="ECO:0007669"/>
    <property type="project" value="TreeGrafter"/>
</dbReference>
<dbReference type="NCBIfam" id="NF045760">
    <property type="entry name" value="YtpR"/>
    <property type="match status" value="1"/>
</dbReference>
<dbReference type="SUPFAM" id="SSF55681">
    <property type="entry name" value="Class II aaRS and biotin synthetases"/>
    <property type="match status" value="1"/>
</dbReference>
<comment type="similarity">
    <text evidence="2 15">Belongs to the phenylalanyl-tRNA synthetase beta subunit family. Type 1 subfamily.</text>
</comment>
<gene>
    <name evidence="15" type="primary">pheT</name>
    <name evidence="20" type="ORF">COT80_04390</name>
</gene>
<evidence type="ECO:0000259" key="18">
    <source>
        <dbReference type="PROSITE" id="PS51447"/>
    </source>
</evidence>
<dbReference type="FunFam" id="2.40.50.140:FF:000045">
    <property type="entry name" value="Phenylalanine--tRNA ligase beta subunit"/>
    <property type="match status" value="1"/>
</dbReference>
<dbReference type="InterPro" id="IPR002547">
    <property type="entry name" value="tRNA-bd_dom"/>
</dbReference>
<dbReference type="GO" id="GO:0000049">
    <property type="term" value="F:tRNA binding"/>
    <property type="evidence" value="ECO:0007669"/>
    <property type="project" value="UniProtKB-UniRule"/>
</dbReference>
<evidence type="ECO:0000256" key="5">
    <source>
        <dbReference type="ARBA" id="ARBA00022555"/>
    </source>
</evidence>
<dbReference type="SMART" id="SM00874">
    <property type="entry name" value="B5"/>
    <property type="match status" value="1"/>
</dbReference>
<dbReference type="Pfam" id="PF01588">
    <property type="entry name" value="tRNA_bind"/>
    <property type="match status" value="1"/>
</dbReference>
<keyword evidence="6 15" id="KW-0436">Ligase</keyword>
<dbReference type="Gene3D" id="2.40.50.140">
    <property type="entry name" value="Nucleic acid-binding proteins"/>
    <property type="match status" value="1"/>
</dbReference>
<evidence type="ECO:0000256" key="16">
    <source>
        <dbReference type="PROSITE-ProRule" id="PRU00209"/>
    </source>
</evidence>
<evidence type="ECO:0000256" key="3">
    <source>
        <dbReference type="ARBA" id="ARBA00011209"/>
    </source>
</evidence>
<dbReference type="InterPro" id="IPR020825">
    <property type="entry name" value="Phe-tRNA_synthase-like_B3/B4"/>
</dbReference>
<organism evidence="20 21">
    <name type="scientific">Candidatus Buchananbacteria bacterium CG10_big_fil_rev_8_21_14_0_10_33_19</name>
    <dbReference type="NCBI Taxonomy" id="1974525"/>
    <lineage>
        <taxon>Bacteria</taxon>
        <taxon>Candidatus Buchananiibacteriota</taxon>
    </lineage>
</organism>
<keyword evidence="8 15" id="KW-0547">Nucleotide-binding</keyword>
<dbReference type="CDD" id="cd02796">
    <property type="entry name" value="tRNA_bind_bactPheRS"/>
    <property type="match status" value="1"/>
</dbReference>
<evidence type="ECO:0000256" key="14">
    <source>
        <dbReference type="ARBA" id="ARBA00049255"/>
    </source>
</evidence>
<feature type="domain" description="TRNA-binding" evidence="17">
    <location>
        <begin position="60"/>
        <end position="168"/>
    </location>
</feature>
<feature type="domain" description="B5" evidence="19">
    <location>
        <begin position="421"/>
        <end position="496"/>
    </location>
</feature>
<keyword evidence="12 15" id="KW-0648">Protein biosynthesis</keyword>
<dbReference type="PROSITE" id="PS51483">
    <property type="entry name" value="B5"/>
    <property type="match status" value="1"/>
</dbReference>
<evidence type="ECO:0000256" key="11">
    <source>
        <dbReference type="ARBA" id="ARBA00022884"/>
    </source>
</evidence>
<dbReference type="InterPro" id="IPR004532">
    <property type="entry name" value="Phe-tRNA-ligase_IIc_bsu_bact"/>
</dbReference>
<keyword evidence="11 16" id="KW-0694">RNA-binding</keyword>
<dbReference type="PANTHER" id="PTHR10947:SF0">
    <property type="entry name" value="PHENYLALANINE--TRNA LIGASE BETA SUBUNIT"/>
    <property type="match status" value="1"/>
</dbReference>
<sequence>MILDCYTKMIYELLISFNFMNLNFSYNWLKEYVTTKDSARDFAKKLTISGPTIDYIHELTPTFKKVVIGEIISIEKHASADKLQVCQVDVGAKEPLQIVCGAPNIAVGQKVPVVTVGGEVSGFEVKKASLRGVESAGMMCSQKELGIGEDHTGIYILPAYTKVGLPLEKVMNLDDYIFDIEVTSNRPDAMNIIGLAREASAILDVKFTYEESKPNLKINKELKLDVSVKESKLCSRYQAIVMTDIKVESSPLWMQQRLLSAGLRPINNLVDITNYILLEFGQPMHVFDYNKLAGQEIIIRGAKKGEKLLALDGKNYELIEDSLVIADKKDPVAVAGIMGGELSAATDETKTIVLEAANFDQLSIRKTARALNLHSDSSNLFEKGLAPENTTPAILRAIELVVELANGKVASKLIDESSYSFKIKTVNLPSDDIKRILGIEIKPAEVKSILEKLGFKVSGTGDIKVEVPYFRNNDIEGPHDLIEEIARVYGYHKLPAKLMTGDLPTGNDQKKIFQQEDKIKDTLVGLGYSENINYSFISEKLIKSSGLDVNDHVKIANPLSGDFEYMRVSLVPGLLQSIKENERMVSDLKIFELSKSYINNPKELPTEKTDLCIAMAEDSKDKAFFDVKGALAVVLQKLNIEDFTTQPIKKTNLYWSSNESAEIIINEKSIGTIGIINKENLQLFGIKKNVALAEIDFSKLAEFIKDSSTYKPIAKFPGIDLDISMEIEEDILYSDVVNTVKDFNDLIKQVLFLSVYQGEKIPTGKKALAIRINYRDDNKTLELTEAQKVHDKVVDKLKKEYNITIR</sequence>
<dbReference type="Gene3D" id="3.50.40.10">
    <property type="entry name" value="Phenylalanyl-trna Synthetase, Chain B, domain 3"/>
    <property type="match status" value="1"/>
</dbReference>
<dbReference type="Gene3D" id="3.30.56.10">
    <property type="match status" value="2"/>
</dbReference>
<evidence type="ECO:0000313" key="20">
    <source>
        <dbReference type="EMBL" id="PIS05978.1"/>
    </source>
</evidence>
<evidence type="ECO:0000256" key="13">
    <source>
        <dbReference type="ARBA" id="ARBA00023146"/>
    </source>
</evidence>
<dbReference type="SUPFAM" id="SSF50249">
    <property type="entry name" value="Nucleic acid-binding proteins"/>
    <property type="match status" value="1"/>
</dbReference>
<keyword evidence="4 15" id="KW-0963">Cytoplasm</keyword>
<evidence type="ECO:0000256" key="7">
    <source>
        <dbReference type="ARBA" id="ARBA00022723"/>
    </source>
</evidence>
<dbReference type="PROSITE" id="PS51447">
    <property type="entry name" value="FDX_ACB"/>
    <property type="match status" value="1"/>
</dbReference>
<name>A0A2H0W3N7_9BACT</name>
<dbReference type="InterPro" id="IPR009061">
    <property type="entry name" value="DNA-bd_dom_put_sf"/>
</dbReference>
<keyword evidence="5 16" id="KW-0820">tRNA-binding</keyword>
<dbReference type="Pfam" id="PF17759">
    <property type="entry name" value="tRNA_synthFbeta"/>
    <property type="match status" value="1"/>
</dbReference>
<dbReference type="GO" id="GO:0004826">
    <property type="term" value="F:phenylalanine-tRNA ligase activity"/>
    <property type="evidence" value="ECO:0007669"/>
    <property type="project" value="UniProtKB-UniRule"/>
</dbReference>
<dbReference type="InterPro" id="IPR012340">
    <property type="entry name" value="NA-bd_OB-fold"/>
</dbReference>